<name>A0ABN0QPG0_MYCUL</name>
<dbReference type="Proteomes" id="UP000020681">
    <property type="component" value="Unassembled WGS sequence"/>
</dbReference>
<comment type="caution">
    <text evidence="1">The sequence shown here is derived from an EMBL/GenBank/DDBJ whole genome shotgun (WGS) entry which is preliminary data.</text>
</comment>
<protein>
    <submittedName>
        <fullName evidence="1">Uncharacterized protein</fullName>
    </submittedName>
</protein>
<accession>A0ABN0QPG0</accession>
<evidence type="ECO:0000313" key="2">
    <source>
        <dbReference type="Proteomes" id="UP000020681"/>
    </source>
</evidence>
<gene>
    <name evidence="1" type="ORF">I551_6938</name>
</gene>
<proteinExistence type="predicted"/>
<sequence>MPPLQMQPDAPPILSHYRALALQRYGRAVTFAEPVWSTWP</sequence>
<evidence type="ECO:0000313" key="1">
    <source>
        <dbReference type="EMBL" id="EUA86586.1"/>
    </source>
</evidence>
<keyword evidence="2" id="KW-1185">Reference proteome</keyword>
<reference evidence="1 2" key="1">
    <citation type="submission" date="2014-01" db="EMBL/GenBank/DDBJ databases">
        <authorList>
            <person name="Dobos K."/>
            <person name="Lenaerts A."/>
            <person name="Ordway D."/>
            <person name="DeGroote M.A."/>
            <person name="Parker T."/>
            <person name="Sizemore C."/>
            <person name="Tallon L.J."/>
            <person name="Sadzewicz L.K."/>
            <person name="Sengamalay N."/>
            <person name="Fraser C.M."/>
            <person name="Hine E."/>
            <person name="Shefchek K.A."/>
            <person name="Das S.P."/>
            <person name="Tettelin H."/>
        </authorList>
    </citation>
    <scope>NUCLEOTIDE SEQUENCE [LARGE SCALE GENOMIC DNA]</scope>
    <source>
        <strain evidence="1 2">Harvey</strain>
    </source>
</reference>
<dbReference type="EMBL" id="JAOL01000170">
    <property type="protein sequence ID" value="EUA86586.1"/>
    <property type="molecule type" value="Genomic_DNA"/>
</dbReference>
<organism evidence="1 2">
    <name type="scientific">Mycobacterium ulcerans str. Harvey</name>
    <dbReference type="NCBI Taxonomy" id="1299332"/>
    <lineage>
        <taxon>Bacteria</taxon>
        <taxon>Bacillati</taxon>
        <taxon>Actinomycetota</taxon>
        <taxon>Actinomycetes</taxon>
        <taxon>Mycobacteriales</taxon>
        <taxon>Mycobacteriaceae</taxon>
        <taxon>Mycobacterium</taxon>
        <taxon>Mycobacterium ulcerans group</taxon>
    </lineage>
</organism>